<accession>A0A2J8ACS1</accession>
<evidence type="ECO:0000256" key="2">
    <source>
        <dbReference type="SAM" id="Phobius"/>
    </source>
</evidence>
<evidence type="ECO:0000313" key="3">
    <source>
        <dbReference type="EMBL" id="PNH10307.1"/>
    </source>
</evidence>
<reference evidence="3 4" key="1">
    <citation type="journal article" date="2017" name="Mol. Biol. Evol.">
        <title>The 4-celled Tetrabaena socialis nuclear genome reveals the essential components for genetic control of cell number at the origin of multicellularity in the volvocine lineage.</title>
        <authorList>
            <person name="Featherston J."/>
            <person name="Arakaki Y."/>
            <person name="Hanschen E.R."/>
            <person name="Ferris P.J."/>
            <person name="Michod R.E."/>
            <person name="Olson B.J.S.C."/>
            <person name="Nozaki H."/>
            <person name="Durand P.M."/>
        </authorList>
    </citation>
    <scope>NUCLEOTIDE SEQUENCE [LARGE SCALE GENOMIC DNA]</scope>
    <source>
        <strain evidence="3 4">NIES-571</strain>
    </source>
</reference>
<keyword evidence="4" id="KW-1185">Reference proteome</keyword>
<keyword evidence="2" id="KW-1133">Transmembrane helix</keyword>
<dbReference type="AlphaFoldDB" id="A0A2J8ACS1"/>
<feature type="non-terminal residue" evidence="3">
    <location>
        <position position="322"/>
    </location>
</feature>
<name>A0A2J8ACS1_9CHLO</name>
<organism evidence="3 4">
    <name type="scientific">Tetrabaena socialis</name>
    <dbReference type="NCBI Taxonomy" id="47790"/>
    <lineage>
        <taxon>Eukaryota</taxon>
        <taxon>Viridiplantae</taxon>
        <taxon>Chlorophyta</taxon>
        <taxon>core chlorophytes</taxon>
        <taxon>Chlorophyceae</taxon>
        <taxon>CS clade</taxon>
        <taxon>Chlamydomonadales</taxon>
        <taxon>Tetrabaenaceae</taxon>
        <taxon>Tetrabaena</taxon>
    </lineage>
</organism>
<keyword evidence="2" id="KW-0812">Transmembrane</keyword>
<dbReference type="Proteomes" id="UP000236333">
    <property type="component" value="Unassembled WGS sequence"/>
</dbReference>
<evidence type="ECO:0000256" key="1">
    <source>
        <dbReference type="SAM" id="MobiDB-lite"/>
    </source>
</evidence>
<feature type="region of interest" description="Disordered" evidence="1">
    <location>
        <begin position="1"/>
        <end position="78"/>
    </location>
</feature>
<protein>
    <submittedName>
        <fullName evidence="3">Uncharacterized protein</fullName>
    </submittedName>
</protein>
<gene>
    <name evidence="3" type="ORF">TSOC_002963</name>
</gene>
<proteinExistence type="predicted"/>
<feature type="transmembrane region" description="Helical" evidence="2">
    <location>
        <begin position="264"/>
        <end position="281"/>
    </location>
</feature>
<dbReference type="EMBL" id="PGGS01000060">
    <property type="protein sequence ID" value="PNH10307.1"/>
    <property type="molecule type" value="Genomic_DNA"/>
</dbReference>
<feature type="compositionally biased region" description="Basic and acidic residues" evidence="1">
    <location>
        <begin position="1"/>
        <end position="21"/>
    </location>
</feature>
<comment type="caution">
    <text evidence="3">The sequence shown here is derived from an EMBL/GenBank/DDBJ whole genome shotgun (WGS) entry which is preliminary data.</text>
</comment>
<feature type="transmembrane region" description="Helical" evidence="2">
    <location>
        <begin position="287"/>
        <end position="314"/>
    </location>
</feature>
<dbReference type="OrthoDB" id="543453at2759"/>
<feature type="compositionally biased region" description="Low complexity" evidence="1">
    <location>
        <begin position="37"/>
        <end position="69"/>
    </location>
</feature>
<evidence type="ECO:0000313" key="4">
    <source>
        <dbReference type="Proteomes" id="UP000236333"/>
    </source>
</evidence>
<keyword evidence="2" id="KW-0472">Membrane</keyword>
<sequence>MDQRKVDELQRVGRQRLEEFKRHKAERQQGAAGSSHAAPTDALVTAAAAMAEQEGGTEGAGASSSAAPAAGGGGRRKILGKYGGAPALGAGLVLPRLQRDAILKATGSPAAREIRYSKVENKEASNLAEVMRFKVRKSEELGGIPALSLWQSELSAKKGRTALDGTDEKDLASAPSTQSHAVFGEELGAWRASNKVRVDKLRAAATSAWVTTQPQAGDDDIGYVDRFAKKFEEETAKAEGKGGGRLAAWVGEELASSLTHTFKALAMTLLGFALMWCLGMMPHQQTKALLCAAAAAGGTGGGTISGAGCAVRALSLRRRVGR</sequence>